<feature type="domain" description="Fe2OG dioxygenase" evidence="7">
    <location>
        <begin position="91"/>
        <end position="194"/>
    </location>
</feature>
<dbReference type="PANTHER" id="PTHR10869:SF246">
    <property type="entry name" value="TRANSMEMBRANE PROLYL 4-HYDROXYLASE"/>
    <property type="match status" value="1"/>
</dbReference>
<name>A0ABT7BNZ2_9CYAN</name>
<comment type="caution">
    <text evidence="8">The sequence shown here is derived from an EMBL/GenBank/DDBJ whole genome shotgun (WGS) entry which is preliminary data.</text>
</comment>
<keyword evidence="2" id="KW-0479">Metal-binding</keyword>
<evidence type="ECO:0000256" key="6">
    <source>
        <dbReference type="ARBA" id="ARBA00023004"/>
    </source>
</evidence>
<organism evidence="8 9">
    <name type="scientific">Roseofilum halophilum BLCC-M91</name>
    <dbReference type="NCBI Taxonomy" id="3022259"/>
    <lineage>
        <taxon>Bacteria</taxon>
        <taxon>Bacillati</taxon>
        <taxon>Cyanobacteriota</taxon>
        <taxon>Cyanophyceae</taxon>
        <taxon>Desertifilales</taxon>
        <taxon>Desertifilaceae</taxon>
        <taxon>Roseofilum</taxon>
        <taxon>Roseofilum halophilum</taxon>
    </lineage>
</organism>
<protein>
    <submittedName>
        <fullName evidence="8">2OG-Fe(II) oxygenase</fullName>
    </submittedName>
</protein>
<dbReference type="Pfam" id="PF13640">
    <property type="entry name" value="2OG-FeII_Oxy_3"/>
    <property type="match status" value="1"/>
</dbReference>
<dbReference type="RefSeq" id="WP_283764199.1">
    <property type="nucleotide sequence ID" value="NZ_JAQPOK010000146.1"/>
</dbReference>
<dbReference type="InterPro" id="IPR006620">
    <property type="entry name" value="Pro_4_hyd_alph"/>
</dbReference>
<evidence type="ECO:0000256" key="5">
    <source>
        <dbReference type="ARBA" id="ARBA00023002"/>
    </source>
</evidence>
<evidence type="ECO:0000259" key="7">
    <source>
        <dbReference type="PROSITE" id="PS51471"/>
    </source>
</evidence>
<comment type="cofactor">
    <cofactor evidence="1">
        <name>L-ascorbate</name>
        <dbReference type="ChEBI" id="CHEBI:38290"/>
    </cofactor>
</comment>
<dbReference type="InterPro" id="IPR044862">
    <property type="entry name" value="Pro_4_hyd_alph_FE2OG_OXY"/>
</dbReference>
<evidence type="ECO:0000256" key="1">
    <source>
        <dbReference type="ARBA" id="ARBA00001961"/>
    </source>
</evidence>
<evidence type="ECO:0000256" key="3">
    <source>
        <dbReference type="ARBA" id="ARBA00022896"/>
    </source>
</evidence>
<keyword evidence="3" id="KW-0847">Vitamin C</keyword>
<evidence type="ECO:0000256" key="4">
    <source>
        <dbReference type="ARBA" id="ARBA00022964"/>
    </source>
</evidence>
<evidence type="ECO:0000313" key="9">
    <source>
        <dbReference type="Proteomes" id="UP001231370"/>
    </source>
</evidence>
<gene>
    <name evidence="8" type="ORF">PJF56_18715</name>
</gene>
<evidence type="ECO:0000313" key="8">
    <source>
        <dbReference type="EMBL" id="MDJ1180897.1"/>
    </source>
</evidence>
<accession>A0ABT7BNZ2</accession>
<dbReference type="PROSITE" id="PS51471">
    <property type="entry name" value="FE2OG_OXY"/>
    <property type="match status" value="1"/>
</dbReference>
<dbReference type="PANTHER" id="PTHR10869">
    <property type="entry name" value="PROLYL 4-HYDROXYLASE ALPHA SUBUNIT"/>
    <property type="match status" value="1"/>
</dbReference>
<proteinExistence type="predicted"/>
<keyword evidence="6" id="KW-0408">Iron</keyword>
<dbReference type="SMART" id="SM00702">
    <property type="entry name" value="P4Hc"/>
    <property type="match status" value="1"/>
</dbReference>
<dbReference type="InterPro" id="IPR005123">
    <property type="entry name" value="Oxoglu/Fe-dep_dioxygenase_dom"/>
</dbReference>
<dbReference type="InterPro" id="IPR045054">
    <property type="entry name" value="P4HA-like"/>
</dbReference>
<keyword evidence="9" id="KW-1185">Reference proteome</keyword>
<keyword evidence="5" id="KW-0560">Oxidoreductase</keyword>
<keyword evidence="4" id="KW-0223">Dioxygenase</keyword>
<dbReference type="Gene3D" id="2.60.120.620">
    <property type="entry name" value="q2cbj1_9rhob like domain"/>
    <property type="match status" value="1"/>
</dbReference>
<dbReference type="Proteomes" id="UP001231370">
    <property type="component" value="Unassembled WGS sequence"/>
</dbReference>
<evidence type="ECO:0000256" key="2">
    <source>
        <dbReference type="ARBA" id="ARBA00022723"/>
    </source>
</evidence>
<sequence>MSNLKLIHHLGVFVQEDFLSVDQCINIVSELEKLEVTPVGVVGEDGLYQINQEVRKVHQIDASQSSIQLVQKKILTVKDKLEDYFSLQLDSNESLQVLRYKEGDFYLPHVDTNHGDHQPFHIKKRKTSVVIFLNNLYQGGALTFYGLIQKNNWKSYGFPVDGKPGLLLAFSSELIHEVEPVVQGTRYTIVSWFN</sequence>
<dbReference type="EMBL" id="JAQPOK010000146">
    <property type="protein sequence ID" value="MDJ1180897.1"/>
    <property type="molecule type" value="Genomic_DNA"/>
</dbReference>
<reference evidence="8 9" key="1">
    <citation type="submission" date="2023-01" db="EMBL/GenBank/DDBJ databases">
        <title>Novel diversity within Roseofilum (Cyanobacteria; Desertifilaceae) from marine benthic mats with descriptions of four novel species.</title>
        <authorList>
            <person name="Wang Y."/>
            <person name="Berthold D.E."/>
            <person name="Hu J."/>
            <person name="Lefler F.W."/>
            <person name="Laughinghouse H.D. IV."/>
        </authorList>
    </citation>
    <scope>NUCLEOTIDE SEQUENCE [LARGE SCALE GENOMIC DNA]</scope>
    <source>
        <strain evidence="8 9">BLCC-M91</strain>
    </source>
</reference>